<dbReference type="RefSeq" id="WP_154334881.1">
    <property type="nucleotide sequence ID" value="NZ_VTFY01000019.1"/>
</dbReference>
<dbReference type="PANTHER" id="PTHR43193">
    <property type="match status" value="1"/>
</dbReference>
<dbReference type="PROSITE" id="PS51379">
    <property type="entry name" value="4FE4S_FER_2"/>
    <property type="match status" value="2"/>
</dbReference>
<evidence type="ECO:0000313" key="6">
    <source>
        <dbReference type="Proteomes" id="UP000438093"/>
    </source>
</evidence>
<feature type="domain" description="4Fe-4S ferredoxin-type" evidence="4">
    <location>
        <begin position="47"/>
        <end position="72"/>
    </location>
</feature>
<dbReference type="InterPro" id="IPR017900">
    <property type="entry name" value="4Fe4S_Fe_S_CS"/>
</dbReference>
<keyword evidence="6" id="KW-1185">Reference proteome</keyword>
<gene>
    <name evidence="5" type="ORF">GJG86_16195</name>
</gene>
<dbReference type="PROSITE" id="PS00198">
    <property type="entry name" value="4FE4S_FER_1"/>
    <property type="match status" value="1"/>
</dbReference>
<keyword evidence="3" id="KW-0411">Iron-sulfur</keyword>
<protein>
    <submittedName>
        <fullName evidence="5">4Fe-4S dicluster domain-containing protein</fullName>
    </submittedName>
</protein>
<dbReference type="InterPro" id="IPR052977">
    <property type="entry name" value="Polyferredoxin-like_ET"/>
</dbReference>
<evidence type="ECO:0000259" key="4">
    <source>
        <dbReference type="PROSITE" id="PS51379"/>
    </source>
</evidence>
<keyword evidence="2" id="KW-0408">Iron</keyword>
<dbReference type="PANTHER" id="PTHR43193:SF2">
    <property type="entry name" value="POLYFERREDOXIN PROTEIN FWDF"/>
    <property type="match status" value="1"/>
</dbReference>
<dbReference type="GO" id="GO:0046872">
    <property type="term" value="F:metal ion binding"/>
    <property type="evidence" value="ECO:0007669"/>
    <property type="project" value="UniProtKB-KW"/>
</dbReference>
<sequence length="72" mass="8244">MQTIESGIRRSFPELYFHREECCGCTACAYICPKRAISMEPDEEGFDYPVVDASLCICCYRCLDICAFKKGR</sequence>
<dbReference type="SUPFAM" id="SSF54862">
    <property type="entry name" value="4Fe-4S ferredoxins"/>
    <property type="match status" value="1"/>
</dbReference>
<dbReference type="InterPro" id="IPR017896">
    <property type="entry name" value="4Fe4S_Fe-S-bd"/>
</dbReference>
<reference evidence="6" key="1">
    <citation type="submission" date="2019-08" db="EMBL/GenBank/DDBJ databases">
        <title>Arthrobacter sp. nov., isolated from plateau pika and Tibetan wild ass.</title>
        <authorList>
            <person name="Ge Y."/>
        </authorList>
    </citation>
    <scope>NUCLEOTIDE SEQUENCE [LARGE SCALE GENOMIC DNA]</scope>
    <source>
        <strain evidence="6">HF-4214</strain>
    </source>
</reference>
<accession>A0A6N7RSP7</accession>
<dbReference type="Gene3D" id="3.30.70.20">
    <property type="match status" value="1"/>
</dbReference>
<feature type="domain" description="4Fe-4S ferredoxin-type" evidence="4">
    <location>
        <begin position="13"/>
        <end position="42"/>
    </location>
</feature>
<dbReference type="AlphaFoldDB" id="A0A6N7RSP7"/>
<proteinExistence type="predicted"/>
<evidence type="ECO:0000256" key="2">
    <source>
        <dbReference type="ARBA" id="ARBA00023004"/>
    </source>
</evidence>
<name>A0A6N7RSP7_9ACTN</name>
<dbReference type="EMBL" id="VTFY01000019">
    <property type="protein sequence ID" value="MRX84021.1"/>
    <property type="molecule type" value="Genomic_DNA"/>
</dbReference>
<comment type="caution">
    <text evidence="5">The sequence shown here is derived from an EMBL/GenBank/DDBJ whole genome shotgun (WGS) entry which is preliminary data.</text>
</comment>
<keyword evidence="1" id="KW-0479">Metal-binding</keyword>
<organism evidence="5 6">
    <name type="scientific">Eggerthella guodeyinii</name>
    <dbReference type="NCBI Taxonomy" id="2690837"/>
    <lineage>
        <taxon>Bacteria</taxon>
        <taxon>Bacillati</taxon>
        <taxon>Actinomycetota</taxon>
        <taxon>Coriobacteriia</taxon>
        <taxon>Eggerthellales</taxon>
        <taxon>Eggerthellaceae</taxon>
        <taxon>Eggerthella</taxon>
    </lineage>
</organism>
<dbReference type="Pfam" id="PF12838">
    <property type="entry name" value="Fer4_7"/>
    <property type="match status" value="1"/>
</dbReference>
<evidence type="ECO:0000256" key="3">
    <source>
        <dbReference type="ARBA" id="ARBA00023014"/>
    </source>
</evidence>
<dbReference type="GO" id="GO:0051536">
    <property type="term" value="F:iron-sulfur cluster binding"/>
    <property type="evidence" value="ECO:0007669"/>
    <property type="project" value="UniProtKB-KW"/>
</dbReference>
<dbReference type="Proteomes" id="UP000438093">
    <property type="component" value="Unassembled WGS sequence"/>
</dbReference>
<evidence type="ECO:0000313" key="5">
    <source>
        <dbReference type="EMBL" id="MRX84021.1"/>
    </source>
</evidence>
<evidence type="ECO:0000256" key="1">
    <source>
        <dbReference type="ARBA" id="ARBA00022723"/>
    </source>
</evidence>